<evidence type="ECO:0000256" key="1">
    <source>
        <dbReference type="SAM" id="SignalP"/>
    </source>
</evidence>
<dbReference type="AlphaFoldDB" id="A0A267FVV1"/>
<feature type="chain" id="PRO_5011916153" evidence="1">
    <location>
        <begin position="27"/>
        <end position="94"/>
    </location>
</feature>
<reference evidence="4 6" key="1">
    <citation type="submission" date="2017-06" db="EMBL/GenBank/DDBJ databases">
        <title>A platform for efficient transgenesis in Macrostomum lignano, a flatworm model organism for stem cell research.</title>
        <authorList>
            <person name="Berezikov E."/>
        </authorList>
    </citation>
    <scope>NUCLEOTIDE SEQUENCE [LARGE SCALE GENOMIC DNA]</scope>
    <source>
        <strain evidence="4">DV1</strain>
        <tissue evidence="4">Whole organism</tissue>
    </source>
</reference>
<dbReference type="Proteomes" id="UP000215902">
    <property type="component" value="Unassembled WGS sequence"/>
</dbReference>
<proteinExistence type="predicted"/>
<dbReference type="EMBL" id="NIVC01003882">
    <property type="protein sequence ID" value="PAA49424.1"/>
    <property type="molecule type" value="Genomic_DNA"/>
</dbReference>
<evidence type="ECO:0000313" key="2">
    <source>
        <dbReference type="EMBL" id="PAA47716.1"/>
    </source>
</evidence>
<keyword evidence="1" id="KW-0732">Signal</keyword>
<comment type="caution">
    <text evidence="4">The sequence shown here is derived from an EMBL/GenBank/DDBJ whole genome shotgun (WGS) entry which is preliminary data.</text>
</comment>
<evidence type="ECO:0000313" key="4">
    <source>
        <dbReference type="EMBL" id="PAA77873.1"/>
    </source>
</evidence>
<accession>A0A267FVV1</accession>
<feature type="signal peptide" evidence="1">
    <location>
        <begin position="1"/>
        <end position="26"/>
    </location>
</feature>
<keyword evidence="6" id="KW-1185">Reference proteome</keyword>
<dbReference type="EMBL" id="NIVC01000719">
    <property type="protein sequence ID" value="PAA77873.1"/>
    <property type="molecule type" value="Genomic_DNA"/>
</dbReference>
<dbReference type="EMBL" id="NIVC01004355">
    <property type="protein sequence ID" value="PAA47716.1"/>
    <property type="molecule type" value="Genomic_DNA"/>
</dbReference>
<name>A0A267FVV1_9PLAT</name>
<protein>
    <submittedName>
        <fullName evidence="4">Uncharacterized protein</fullName>
    </submittedName>
</protein>
<dbReference type="EMBL" id="NIVC01000595">
    <property type="protein sequence ID" value="PAA80146.1"/>
    <property type="molecule type" value="Genomic_DNA"/>
</dbReference>
<organism evidence="4 6">
    <name type="scientific">Macrostomum lignano</name>
    <dbReference type="NCBI Taxonomy" id="282301"/>
    <lineage>
        <taxon>Eukaryota</taxon>
        <taxon>Metazoa</taxon>
        <taxon>Spiralia</taxon>
        <taxon>Lophotrochozoa</taxon>
        <taxon>Platyhelminthes</taxon>
        <taxon>Rhabditophora</taxon>
        <taxon>Macrostomorpha</taxon>
        <taxon>Macrostomida</taxon>
        <taxon>Macrostomidae</taxon>
        <taxon>Macrostomum</taxon>
    </lineage>
</organism>
<gene>
    <name evidence="3" type="ORF">BOX15_Mlig022348g1</name>
    <name evidence="2" type="ORF">BOX15_Mlig022348g2</name>
    <name evidence="5" type="ORF">BOX15_Mlig022348g3</name>
    <name evidence="4" type="ORF">BOX15_Mlig026074g1</name>
</gene>
<evidence type="ECO:0000313" key="5">
    <source>
        <dbReference type="EMBL" id="PAA80146.1"/>
    </source>
</evidence>
<sequence>MTTRLCNTLLLVAVIALAMCALQAESAAVLRTMNCYGADRANCIRFAIDHMKDPFGMCKTCKPEFDRQSNLIHGLQLYVNCCTRMISLISSAVF</sequence>
<evidence type="ECO:0000313" key="6">
    <source>
        <dbReference type="Proteomes" id="UP000215902"/>
    </source>
</evidence>
<evidence type="ECO:0000313" key="3">
    <source>
        <dbReference type="EMBL" id="PAA49424.1"/>
    </source>
</evidence>